<dbReference type="PIRSF" id="PIRSF017393">
    <property type="entry name" value="MTase_SAV2177"/>
    <property type="match status" value="1"/>
</dbReference>
<protein>
    <recommendedName>
        <fullName evidence="4">SAM-dependent methyltransferase</fullName>
    </recommendedName>
</protein>
<feature type="compositionally biased region" description="Basic and acidic residues" evidence="1">
    <location>
        <begin position="25"/>
        <end position="37"/>
    </location>
</feature>
<reference evidence="2" key="1">
    <citation type="journal article" date="2014" name="Int. J. Syst. Evol. Microbiol.">
        <title>Complete genome sequence of Corynebacterium casei LMG S-19264T (=DSM 44701T), isolated from a smear-ripened cheese.</title>
        <authorList>
            <consortium name="US DOE Joint Genome Institute (JGI-PGF)"/>
            <person name="Walter F."/>
            <person name="Albersmeier A."/>
            <person name="Kalinowski J."/>
            <person name="Ruckert C."/>
        </authorList>
    </citation>
    <scope>NUCLEOTIDE SEQUENCE</scope>
    <source>
        <strain evidence="2">JCM 5069</strain>
    </source>
</reference>
<organism evidence="2 3">
    <name type="scientific">Streptomyces sulfonofaciens</name>
    <dbReference type="NCBI Taxonomy" id="68272"/>
    <lineage>
        <taxon>Bacteria</taxon>
        <taxon>Bacillati</taxon>
        <taxon>Actinomycetota</taxon>
        <taxon>Actinomycetes</taxon>
        <taxon>Kitasatosporales</taxon>
        <taxon>Streptomycetaceae</taxon>
        <taxon>Streptomyces</taxon>
    </lineage>
</organism>
<proteinExistence type="predicted"/>
<dbReference type="InterPro" id="IPR029063">
    <property type="entry name" value="SAM-dependent_MTases_sf"/>
</dbReference>
<dbReference type="Pfam" id="PF04672">
    <property type="entry name" value="Methyltransf_19"/>
    <property type="match status" value="1"/>
</dbReference>
<dbReference type="InterPro" id="IPR006764">
    <property type="entry name" value="SAM_dep_MeTrfase_SAV2177_type"/>
</dbReference>
<dbReference type="Proteomes" id="UP000603708">
    <property type="component" value="Unassembled WGS sequence"/>
</dbReference>
<reference evidence="2" key="2">
    <citation type="submission" date="2020-09" db="EMBL/GenBank/DDBJ databases">
        <authorList>
            <person name="Sun Q."/>
            <person name="Ohkuma M."/>
        </authorList>
    </citation>
    <scope>NUCLEOTIDE SEQUENCE</scope>
    <source>
        <strain evidence="2">JCM 5069</strain>
    </source>
</reference>
<accession>A0A919GK52</accession>
<evidence type="ECO:0008006" key="4">
    <source>
        <dbReference type="Google" id="ProtNLM"/>
    </source>
</evidence>
<feature type="region of interest" description="Disordered" evidence="1">
    <location>
        <begin position="1"/>
        <end position="58"/>
    </location>
</feature>
<gene>
    <name evidence="2" type="ORF">GCM10018793_56070</name>
</gene>
<dbReference type="Gene3D" id="3.40.50.150">
    <property type="entry name" value="Vaccinia Virus protein VP39"/>
    <property type="match status" value="1"/>
</dbReference>
<dbReference type="SUPFAM" id="SSF53335">
    <property type="entry name" value="S-adenosyl-L-methionine-dependent methyltransferases"/>
    <property type="match status" value="1"/>
</dbReference>
<evidence type="ECO:0000256" key="1">
    <source>
        <dbReference type="SAM" id="MobiDB-lite"/>
    </source>
</evidence>
<sequence>MWQAGQPDTTEPSSGRTDRPFGAARRPEADGRHRETARSALMTAGKPKPQVDTSKPHPARVYDYMLGGKDHYKVDRLVGEKLPAIAHRSAQLNRAFMHRAVAWAARQGIDQFLDVGTGIPTEPNLHQVVQEIVPSARIAYADNDPIVLRHAEALLVGTAEGATHYVQADVRDPHAILAGAAEVLDLGRPVALSLLALLHFVTDEEDAHGLVRTLVDALAPGSLLIFSHGTYDPYPELADRIGTAYGEGGIALRARTRAEVERFFEGLDLVPPGLVTACEWYRDTPAPPFEVNGIYAGVARIGERPAEQR</sequence>
<evidence type="ECO:0000313" key="3">
    <source>
        <dbReference type="Proteomes" id="UP000603708"/>
    </source>
</evidence>
<name>A0A919GK52_9ACTN</name>
<evidence type="ECO:0000313" key="2">
    <source>
        <dbReference type="EMBL" id="GHH85973.1"/>
    </source>
</evidence>
<keyword evidence="3" id="KW-1185">Reference proteome</keyword>
<dbReference type="AlphaFoldDB" id="A0A919GK52"/>
<dbReference type="EMBL" id="BNCD01000020">
    <property type="protein sequence ID" value="GHH85973.1"/>
    <property type="molecule type" value="Genomic_DNA"/>
</dbReference>
<feature type="compositionally biased region" description="Polar residues" evidence="1">
    <location>
        <begin position="1"/>
        <end position="15"/>
    </location>
</feature>
<comment type="caution">
    <text evidence="2">The sequence shown here is derived from an EMBL/GenBank/DDBJ whole genome shotgun (WGS) entry which is preliminary data.</text>
</comment>